<evidence type="ECO:0000313" key="1">
    <source>
        <dbReference type="EMBL" id="CAG6476188.1"/>
    </source>
</evidence>
<name>A0A8D8FMV0_CULPI</name>
<accession>A0A8D8FMV0</accession>
<proteinExistence type="predicted"/>
<reference evidence="1" key="1">
    <citation type="submission" date="2021-05" db="EMBL/GenBank/DDBJ databases">
        <authorList>
            <person name="Alioto T."/>
            <person name="Alioto T."/>
            <person name="Gomez Garrido J."/>
        </authorList>
    </citation>
    <scope>NUCLEOTIDE SEQUENCE</scope>
</reference>
<organism evidence="1">
    <name type="scientific">Culex pipiens</name>
    <name type="common">House mosquito</name>
    <dbReference type="NCBI Taxonomy" id="7175"/>
    <lineage>
        <taxon>Eukaryota</taxon>
        <taxon>Metazoa</taxon>
        <taxon>Ecdysozoa</taxon>
        <taxon>Arthropoda</taxon>
        <taxon>Hexapoda</taxon>
        <taxon>Insecta</taxon>
        <taxon>Pterygota</taxon>
        <taxon>Neoptera</taxon>
        <taxon>Endopterygota</taxon>
        <taxon>Diptera</taxon>
        <taxon>Nematocera</taxon>
        <taxon>Culicoidea</taxon>
        <taxon>Culicidae</taxon>
        <taxon>Culicinae</taxon>
        <taxon>Culicini</taxon>
        <taxon>Culex</taxon>
        <taxon>Culex</taxon>
    </lineage>
</organism>
<sequence>MFGAKIKSNNTHADITPPNTTVSCIITRKKKHNKEGEVEKKYFFDTQIGQTPAPGMVAKFQAFDVCGKKSLTPHTLLWGQKKTLKRENRLEHGKLCICTYLVETLLHC</sequence>
<dbReference type="AlphaFoldDB" id="A0A8D8FMV0"/>
<dbReference type="EMBL" id="HBUE01078003">
    <property type="protein sequence ID" value="CAG6476188.1"/>
    <property type="molecule type" value="Transcribed_RNA"/>
</dbReference>
<protein>
    <submittedName>
        <fullName evidence="1">(northern house mosquito) hypothetical protein</fullName>
    </submittedName>
</protein>